<dbReference type="AlphaFoldDB" id="A0A0M4EG89"/>
<accession>A0A0M4EG89</accession>
<feature type="non-terminal residue" evidence="2">
    <location>
        <position position="104"/>
    </location>
</feature>
<reference evidence="2 3" key="1">
    <citation type="submission" date="2015-08" db="EMBL/GenBank/DDBJ databases">
        <title>Ancestral chromatin configuration constrains chromatin evolution on differentiating sex chromosomes in Drosophila.</title>
        <authorList>
            <person name="Zhou Q."/>
            <person name="Bachtrog D."/>
        </authorList>
    </citation>
    <scope>NUCLEOTIDE SEQUENCE [LARGE SCALE GENOMIC DNA]</scope>
    <source>
        <tissue evidence="2">Whole larvae</tissue>
    </source>
</reference>
<sequence length="104" mass="11267">MGGKKMLKIGGKTSKKEVKAAKLPKAIPDVKQAAEPKKRGRPRKNPLSESSSTRQTDNVNINEFISKHLDRVAKNGLPLATANNGFERGLKPDSVLAAFDDEGQ</sequence>
<feature type="compositionally biased region" description="Polar residues" evidence="1">
    <location>
        <begin position="47"/>
        <end position="62"/>
    </location>
</feature>
<evidence type="ECO:0000313" key="2">
    <source>
        <dbReference type="EMBL" id="ALC39655.1"/>
    </source>
</evidence>
<name>A0A0M4EG89_DROBS</name>
<dbReference type="Proteomes" id="UP000494163">
    <property type="component" value="Chromosome 2L"/>
</dbReference>
<feature type="region of interest" description="Disordered" evidence="1">
    <location>
        <begin position="1"/>
        <end position="62"/>
    </location>
</feature>
<dbReference type="EMBL" id="CP012523">
    <property type="protein sequence ID" value="ALC39655.1"/>
    <property type="molecule type" value="Genomic_DNA"/>
</dbReference>
<evidence type="ECO:0000313" key="3">
    <source>
        <dbReference type="Proteomes" id="UP000494163"/>
    </source>
</evidence>
<proteinExistence type="predicted"/>
<protein>
    <submittedName>
        <fullName evidence="2">Maker513</fullName>
    </submittedName>
</protein>
<feature type="region of interest" description="Disordered" evidence="1">
    <location>
        <begin position="80"/>
        <end position="104"/>
    </location>
</feature>
<organism evidence="2 3">
    <name type="scientific">Drosophila busckii</name>
    <name type="common">Fruit fly</name>
    <dbReference type="NCBI Taxonomy" id="30019"/>
    <lineage>
        <taxon>Eukaryota</taxon>
        <taxon>Metazoa</taxon>
        <taxon>Ecdysozoa</taxon>
        <taxon>Arthropoda</taxon>
        <taxon>Hexapoda</taxon>
        <taxon>Insecta</taxon>
        <taxon>Pterygota</taxon>
        <taxon>Neoptera</taxon>
        <taxon>Endopterygota</taxon>
        <taxon>Diptera</taxon>
        <taxon>Brachycera</taxon>
        <taxon>Muscomorpha</taxon>
        <taxon>Ephydroidea</taxon>
        <taxon>Drosophilidae</taxon>
        <taxon>Drosophila</taxon>
    </lineage>
</organism>
<keyword evidence="3" id="KW-1185">Reference proteome</keyword>
<gene>
    <name evidence="2" type="ORF">Dbus_chr2Lg1740</name>
</gene>
<dbReference type="OrthoDB" id="7866938at2759"/>
<evidence type="ECO:0000256" key="1">
    <source>
        <dbReference type="SAM" id="MobiDB-lite"/>
    </source>
</evidence>